<gene>
    <name evidence="19 21" type="primary">murB</name>
    <name evidence="21" type="ORF">H8K52_00500</name>
</gene>
<dbReference type="PANTHER" id="PTHR21071:SF4">
    <property type="entry name" value="UDP-N-ACETYLENOLPYRUVOYLGLUCOSAMINE REDUCTASE"/>
    <property type="match status" value="1"/>
</dbReference>
<comment type="subcellular location">
    <subcellularLocation>
        <location evidence="3 19">Cytoplasm</location>
    </subcellularLocation>
</comment>
<evidence type="ECO:0000313" key="21">
    <source>
        <dbReference type="EMBL" id="MBC3805821.1"/>
    </source>
</evidence>
<evidence type="ECO:0000256" key="10">
    <source>
        <dbReference type="ARBA" id="ARBA00022827"/>
    </source>
</evidence>
<dbReference type="InterPro" id="IPR036635">
    <property type="entry name" value="MurB_C_sf"/>
</dbReference>
<proteinExistence type="inferred from homology"/>
<evidence type="ECO:0000256" key="14">
    <source>
        <dbReference type="ARBA" id="ARBA00023002"/>
    </source>
</evidence>
<keyword evidence="11 19" id="KW-0521">NADP</keyword>
<evidence type="ECO:0000256" key="15">
    <source>
        <dbReference type="ARBA" id="ARBA00023306"/>
    </source>
</evidence>
<dbReference type="InterPro" id="IPR003170">
    <property type="entry name" value="MurB"/>
</dbReference>
<evidence type="ECO:0000256" key="11">
    <source>
        <dbReference type="ARBA" id="ARBA00022857"/>
    </source>
</evidence>
<dbReference type="HAMAP" id="MF_00037">
    <property type="entry name" value="MurB"/>
    <property type="match status" value="1"/>
</dbReference>
<keyword evidence="10 19" id="KW-0274">FAD</keyword>
<evidence type="ECO:0000256" key="19">
    <source>
        <dbReference type="HAMAP-Rule" id="MF_00037"/>
    </source>
</evidence>
<keyword evidence="8 19" id="KW-0132">Cell division</keyword>
<feature type="domain" description="FAD-binding PCMH-type" evidence="20">
    <location>
        <begin position="21"/>
        <end position="196"/>
    </location>
</feature>
<evidence type="ECO:0000256" key="9">
    <source>
        <dbReference type="ARBA" id="ARBA00022630"/>
    </source>
</evidence>
<evidence type="ECO:0000256" key="5">
    <source>
        <dbReference type="ARBA" id="ARBA00012518"/>
    </source>
</evidence>
<evidence type="ECO:0000256" key="17">
    <source>
        <dbReference type="ARBA" id="ARBA00031026"/>
    </source>
</evidence>
<comment type="pathway">
    <text evidence="4 19">Cell wall biogenesis; peptidoglycan biosynthesis.</text>
</comment>
<evidence type="ECO:0000256" key="4">
    <source>
        <dbReference type="ARBA" id="ARBA00004752"/>
    </source>
</evidence>
<dbReference type="NCBIfam" id="NF000755">
    <property type="entry name" value="PRK00046.1"/>
    <property type="match status" value="1"/>
</dbReference>
<keyword evidence="13 19" id="KW-0573">Peptidoglycan synthesis</keyword>
<dbReference type="SUPFAM" id="SSF56194">
    <property type="entry name" value="Uridine diphospho-N-Acetylenolpyruvylglucosamine reductase, MurB, C-terminal domain"/>
    <property type="match status" value="1"/>
</dbReference>
<feature type="active site" description="Proton donor" evidence="19">
    <location>
        <position position="246"/>
    </location>
</feature>
<evidence type="ECO:0000259" key="20">
    <source>
        <dbReference type="PROSITE" id="PS51387"/>
    </source>
</evidence>
<evidence type="ECO:0000256" key="8">
    <source>
        <dbReference type="ARBA" id="ARBA00022618"/>
    </source>
</evidence>
<feature type="active site" evidence="19">
    <location>
        <position position="342"/>
    </location>
</feature>
<accession>A0ABR6WYZ5</accession>
<dbReference type="InterPro" id="IPR016169">
    <property type="entry name" value="FAD-bd_PCMH_sub2"/>
</dbReference>
<evidence type="ECO:0000256" key="12">
    <source>
        <dbReference type="ARBA" id="ARBA00022960"/>
    </source>
</evidence>
<comment type="caution">
    <text evidence="21">The sequence shown here is derived from an EMBL/GenBank/DDBJ whole genome shotgun (WGS) entry which is preliminary data.</text>
</comment>
<sequence>MKPELILQQDVSLQSLNSFGIKANAHRFLRIDNLTQLQALRAHIVADVELATLPRLVLGGGSNVILSDHLPHLVIQMAIMGRELVGETSDHFIVRSGAGENWHAFVQWTLEQGYGGLENLSLIPGTVGASPIQNIGAYGLEIQDCFHSLTAFDFVTGELKTFQKQECDFGYRDSIFKSGEQNRFVIVDVCFALPKQWLPRLNYGDVAKYLLERDITAPTPIDVSNAIIAIRQSKLPDPAVIGNAGSFFKNPVVSAELRNQIFQQHPNCVSYPQTNGEFKLAAGWLIEQCGWKGYRCKTVGVYEKQALVLVNLGGATGIDVRALAQEIQDDVLKKFGVGLEVEPVFV</sequence>
<dbReference type="EMBL" id="JACOFW010000001">
    <property type="protein sequence ID" value="MBC3805821.1"/>
    <property type="molecule type" value="Genomic_DNA"/>
</dbReference>
<keyword evidence="9 19" id="KW-0285">Flavoprotein</keyword>
<dbReference type="Pfam" id="PF02873">
    <property type="entry name" value="MurB_C"/>
    <property type="match status" value="1"/>
</dbReference>
<dbReference type="PANTHER" id="PTHR21071">
    <property type="entry name" value="UDP-N-ACETYLENOLPYRUVOYLGLUCOSAMINE REDUCTASE"/>
    <property type="match status" value="1"/>
</dbReference>
<protein>
    <recommendedName>
        <fullName evidence="6 19">UDP-N-acetylenolpyruvoylglucosamine reductase</fullName>
        <ecNumber evidence="5 19">1.3.1.98</ecNumber>
    </recommendedName>
    <alternativeName>
        <fullName evidence="17 19">UDP-N-acetylmuramate dehydrogenase</fullName>
    </alternativeName>
</protein>
<evidence type="ECO:0000256" key="18">
    <source>
        <dbReference type="ARBA" id="ARBA00048914"/>
    </source>
</evidence>
<dbReference type="Gene3D" id="3.30.465.10">
    <property type="match status" value="1"/>
</dbReference>
<comment type="function">
    <text evidence="2 19">Cell wall formation.</text>
</comment>
<dbReference type="RefSeq" id="WP_186920558.1">
    <property type="nucleotide sequence ID" value="NZ_JACOFW010000001.1"/>
</dbReference>
<dbReference type="Gene3D" id="3.90.78.10">
    <property type="entry name" value="UDP-N-acetylenolpyruvoylglucosamine reductase, C-terminal domain"/>
    <property type="match status" value="1"/>
</dbReference>
<keyword evidence="16 19" id="KW-0961">Cell wall biogenesis/degradation</keyword>
<dbReference type="InterPro" id="IPR016167">
    <property type="entry name" value="FAD-bd_PCMH_sub1"/>
</dbReference>
<evidence type="ECO:0000256" key="16">
    <source>
        <dbReference type="ARBA" id="ARBA00023316"/>
    </source>
</evidence>
<keyword evidence="14 19" id="KW-0560">Oxidoreductase</keyword>
<dbReference type="PROSITE" id="PS51387">
    <property type="entry name" value="FAD_PCMH"/>
    <property type="match status" value="1"/>
</dbReference>
<evidence type="ECO:0000313" key="22">
    <source>
        <dbReference type="Proteomes" id="UP000648257"/>
    </source>
</evidence>
<dbReference type="NCBIfam" id="NF010478">
    <property type="entry name" value="PRK13903.1"/>
    <property type="match status" value="1"/>
</dbReference>
<dbReference type="GO" id="GO:0008762">
    <property type="term" value="F:UDP-N-acetylmuramate dehydrogenase activity"/>
    <property type="evidence" value="ECO:0007669"/>
    <property type="project" value="UniProtKB-EC"/>
</dbReference>
<dbReference type="Proteomes" id="UP000648257">
    <property type="component" value="Unassembled WGS sequence"/>
</dbReference>
<dbReference type="InterPro" id="IPR006094">
    <property type="entry name" value="Oxid_FAD_bind_N"/>
</dbReference>
<dbReference type="InterPro" id="IPR011601">
    <property type="entry name" value="MurB_C"/>
</dbReference>
<dbReference type="SUPFAM" id="SSF56176">
    <property type="entry name" value="FAD-binding/transporter-associated domain-like"/>
    <property type="match status" value="1"/>
</dbReference>
<dbReference type="Gene3D" id="3.30.43.10">
    <property type="entry name" value="Uridine Diphospho-n-acetylenolpyruvylglucosamine Reductase, domain 2"/>
    <property type="match status" value="1"/>
</dbReference>
<keyword evidence="12 19" id="KW-0133">Cell shape</keyword>
<name>A0ABR6WYZ5_9BURK</name>
<dbReference type="InterPro" id="IPR016166">
    <property type="entry name" value="FAD-bd_PCMH"/>
</dbReference>
<evidence type="ECO:0000256" key="2">
    <source>
        <dbReference type="ARBA" id="ARBA00003921"/>
    </source>
</evidence>
<evidence type="ECO:0000256" key="1">
    <source>
        <dbReference type="ARBA" id="ARBA00001974"/>
    </source>
</evidence>
<dbReference type="Pfam" id="PF01565">
    <property type="entry name" value="FAD_binding_4"/>
    <property type="match status" value="1"/>
</dbReference>
<keyword evidence="7 19" id="KW-0963">Cytoplasm</keyword>
<feature type="active site" evidence="19">
    <location>
        <position position="172"/>
    </location>
</feature>
<reference evidence="21 22" key="1">
    <citation type="submission" date="2020-08" db="EMBL/GenBank/DDBJ databases">
        <title>Novel species isolated from subtropical streams in China.</title>
        <authorList>
            <person name="Lu H."/>
        </authorList>
    </citation>
    <scope>NUCLEOTIDE SEQUENCE [LARGE SCALE GENOMIC DNA]</scope>
    <source>
        <strain evidence="21 22">KACC 16656</strain>
    </source>
</reference>
<dbReference type="EC" id="1.3.1.98" evidence="5 19"/>
<evidence type="ECO:0000256" key="6">
    <source>
        <dbReference type="ARBA" id="ARBA00015188"/>
    </source>
</evidence>
<comment type="catalytic activity">
    <reaction evidence="18 19">
        <text>UDP-N-acetyl-alpha-D-muramate + NADP(+) = UDP-N-acetyl-3-O-(1-carboxyvinyl)-alpha-D-glucosamine + NADPH + H(+)</text>
        <dbReference type="Rhea" id="RHEA:12248"/>
        <dbReference type="ChEBI" id="CHEBI:15378"/>
        <dbReference type="ChEBI" id="CHEBI:57783"/>
        <dbReference type="ChEBI" id="CHEBI:58349"/>
        <dbReference type="ChEBI" id="CHEBI:68483"/>
        <dbReference type="ChEBI" id="CHEBI:70757"/>
        <dbReference type="EC" id="1.3.1.98"/>
    </reaction>
</comment>
<dbReference type="NCBIfam" id="TIGR00179">
    <property type="entry name" value="murB"/>
    <property type="match status" value="1"/>
</dbReference>
<keyword evidence="15 19" id="KW-0131">Cell cycle</keyword>
<dbReference type="InterPro" id="IPR036318">
    <property type="entry name" value="FAD-bd_PCMH-like_sf"/>
</dbReference>
<keyword evidence="22" id="KW-1185">Reference proteome</keyword>
<evidence type="ECO:0000256" key="3">
    <source>
        <dbReference type="ARBA" id="ARBA00004496"/>
    </source>
</evidence>
<evidence type="ECO:0000256" key="13">
    <source>
        <dbReference type="ARBA" id="ARBA00022984"/>
    </source>
</evidence>
<organism evidence="21 22">
    <name type="scientific">Undibacterium seohonense</name>
    <dbReference type="NCBI Taxonomy" id="1344950"/>
    <lineage>
        <taxon>Bacteria</taxon>
        <taxon>Pseudomonadati</taxon>
        <taxon>Pseudomonadota</taxon>
        <taxon>Betaproteobacteria</taxon>
        <taxon>Burkholderiales</taxon>
        <taxon>Oxalobacteraceae</taxon>
        <taxon>Undibacterium</taxon>
    </lineage>
</organism>
<comment type="similarity">
    <text evidence="19">Belongs to the MurB family.</text>
</comment>
<evidence type="ECO:0000256" key="7">
    <source>
        <dbReference type="ARBA" id="ARBA00022490"/>
    </source>
</evidence>
<comment type="cofactor">
    <cofactor evidence="1 19">
        <name>FAD</name>
        <dbReference type="ChEBI" id="CHEBI:57692"/>
    </cofactor>
</comment>